<keyword evidence="6" id="KW-0732">Signal</keyword>
<evidence type="ECO:0000313" key="9">
    <source>
        <dbReference type="RefSeq" id="XP_031574198.1"/>
    </source>
</evidence>
<accession>A0A6P8J8U4</accession>
<keyword evidence="4" id="KW-1015">Disulfide bond</keyword>
<dbReference type="InterPro" id="IPR043504">
    <property type="entry name" value="Peptidase_S1_PA_chymotrypsin"/>
</dbReference>
<feature type="chain" id="PRO_5027939631" evidence="6">
    <location>
        <begin position="19"/>
        <end position="260"/>
    </location>
</feature>
<evidence type="ECO:0000256" key="1">
    <source>
        <dbReference type="ARBA" id="ARBA00022670"/>
    </source>
</evidence>
<evidence type="ECO:0000313" key="8">
    <source>
        <dbReference type="Proteomes" id="UP000515163"/>
    </source>
</evidence>
<keyword evidence="8" id="KW-1185">Reference proteome</keyword>
<dbReference type="RefSeq" id="XP_031574198.1">
    <property type="nucleotide sequence ID" value="XM_031718338.1"/>
</dbReference>
<dbReference type="InterPro" id="IPR001254">
    <property type="entry name" value="Trypsin_dom"/>
</dbReference>
<keyword evidence="2 5" id="KW-0378">Hydrolase</keyword>
<dbReference type="InParanoid" id="A0A6P8J8U4"/>
<dbReference type="InterPro" id="IPR009003">
    <property type="entry name" value="Peptidase_S1_PA"/>
</dbReference>
<protein>
    <submittedName>
        <fullName evidence="9">Chymotrypsinogen B-like</fullName>
    </submittedName>
</protein>
<feature type="signal peptide" evidence="6">
    <location>
        <begin position="1"/>
        <end position="18"/>
    </location>
</feature>
<dbReference type="FunFam" id="2.40.10.10:FF:000003">
    <property type="entry name" value="Transmembrane serine protease 3"/>
    <property type="match status" value="1"/>
</dbReference>
<dbReference type="Pfam" id="PF00089">
    <property type="entry name" value="Trypsin"/>
    <property type="match status" value="1"/>
</dbReference>
<dbReference type="CDD" id="cd00190">
    <property type="entry name" value="Tryp_SPc"/>
    <property type="match status" value="1"/>
</dbReference>
<dbReference type="OrthoDB" id="5918597at2759"/>
<dbReference type="KEGG" id="aten:116307993"/>
<dbReference type="PROSITE" id="PS00135">
    <property type="entry name" value="TRYPSIN_SER"/>
    <property type="match status" value="1"/>
</dbReference>
<keyword evidence="3 5" id="KW-0720">Serine protease</keyword>
<dbReference type="AlphaFoldDB" id="A0A6P8J8U4"/>
<dbReference type="PROSITE" id="PS00134">
    <property type="entry name" value="TRYPSIN_HIS"/>
    <property type="match status" value="1"/>
</dbReference>
<dbReference type="Proteomes" id="UP000515163">
    <property type="component" value="Unplaced"/>
</dbReference>
<dbReference type="PROSITE" id="PS50240">
    <property type="entry name" value="TRYPSIN_DOM"/>
    <property type="match status" value="1"/>
</dbReference>
<keyword evidence="1 5" id="KW-0645">Protease</keyword>
<dbReference type="InterPro" id="IPR018114">
    <property type="entry name" value="TRYPSIN_HIS"/>
</dbReference>
<feature type="domain" description="Peptidase S1" evidence="7">
    <location>
        <begin position="28"/>
        <end position="260"/>
    </location>
</feature>
<reference evidence="9" key="1">
    <citation type="submission" date="2025-08" db="UniProtKB">
        <authorList>
            <consortium name="RefSeq"/>
        </authorList>
    </citation>
    <scope>IDENTIFICATION</scope>
    <source>
        <tissue evidence="9">Tentacle</tissue>
    </source>
</reference>
<dbReference type="PANTHER" id="PTHR24252:SF7">
    <property type="entry name" value="HYALIN"/>
    <property type="match status" value="1"/>
</dbReference>
<dbReference type="SMART" id="SM00020">
    <property type="entry name" value="Tryp_SPc"/>
    <property type="match status" value="1"/>
</dbReference>
<dbReference type="SUPFAM" id="SSF50494">
    <property type="entry name" value="Trypsin-like serine proteases"/>
    <property type="match status" value="1"/>
</dbReference>
<gene>
    <name evidence="9" type="primary">LOC116307993</name>
</gene>
<dbReference type="FunCoup" id="A0A6P8J8U4">
    <property type="interactions" value="146"/>
</dbReference>
<evidence type="ECO:0000256" key="2">
    <source>
        <dbReference type="ARBA" id="ARBA00022801"/>
    </source>
</evidence>
<name>A0A6P8J8U4_ACTTE</name>
<evidence type="ECO:0000259" key="7">
    <source>
        <dbReference type="PROSITE" id="PS50240"/>
    </source>
</evidence>
<evidence type="ECO:0000256" key="3">
    <source>
        <dbReference type="ARBA" id="ARBA00022825"/>
    </source>
</evidence>
<dbReference type="Gene3D" id="2.40.10.10">
    <property type="entry name" value="Trypsin-like serine proteases"/>
    <property type="match status" value="1"/>
</dbReference>
<dbReference type="GO" id="GO:0006508">
    <property type="term" value="P:proteolysis"/>
    <property type="evidence" value="ECO:0007669"/>
    <property type="project" value="UniProtKB-KW"/>
</dbReference>
<organism evidence="8 9">
    <name type="scientific">Actinia tenebrosa</name>
    <name type="common">Australian red waratah sea anemone</name>
    <dbReference type="NCBI Taxonomy" id="6105"/>
    <lineage>
        <taxon>Eukaryota</taxon>
        <taxon>Metazoa</taxon>
        <taxon>Cnidaria</taxon>
        <taxon>Anthozoa</taxon>
        <taxon>Hexacorallia</taxon>
        <taxon>Actiniaria</taxon>
        <taxon>Actiniidae</taxon>
        <taxon>Actinia</taxon>
    </lineage>
</organism>
<dbReference type="InterPro" id="IPR001314">
    <property type="entry name" value="Peptidase_S1A"/>
</dbReference>
<evidence type="ECO:0000256" key="5">
    <source>
        <dbReference type="RuleBase" id="RU363034"/>
    </source>
</evidence>
<dbReference type="GO" id="GO:0004252">
    <property type="term" value="F:serine-type endopeptidase activity"/>
    <property type="evidence" value="ECO:0007669"/>
    <property type="project" value="InterPro"/>
</dbReference>
<dbReference type="InterPro" id="IPR033116">
    <property type="entry name" value="TRYPSIN_SER"/>
</dbReference>
<sequence length="260" mass="28154">MLALGILLLCFGPSFLEACGIKPYSARVVNGETAPQHAWPWQISLRVNGGHICGGSLIKPDWVLTAAHCVERNPRPSGYTVVVGAHNLYSSTRYQQTFRVVRLHMHSGFSMNHFRNDVALLKLERPAQLSSAVNLVCAPRANSRIPAGTQCYITGWGRTVGGGSGASVLQQAPLPVAGDRECQRVNGYMIPIDSTSMICAGGRGRGGCQGDSGGPFVCNEGGRWVLRGAVSWGHSMCRTDHYTVFARVSSFIGWINQRIR</sequence>
<dbReference type="PRINTS" id="PR00722">
    <property type="entry name" value="CHYMOTRYPSIN"/>
</dbReference>
<dbReference type="GeneID" id="116307993"/>
<dbReference type="PANTHER" id="PTHR24252">
    <property type="entry name" value="ACROSIN-RELATED"/>
    <property type="match status" value="1"/>
</dbReference>
<evidence type="ECO:0000256" key="6">
    <source>
        <dbReference type="SAM" id="SignalP"/>
    </source>
</evidence>
<proteinExistence type="predicted"/>
<evidence type="ECO:0000256" key="4">
    <source>
        <dbReference type="ARBA" id="ARBA00023157"/>
    </source>
</evidence>